<dbReference type="GO" id="GO:0005829">
    <property type="term" value="C:cytosol"/>
    <property type="evidence" value="ECO:0007669"/>
    <property type="project" value="TreeGrafter"/>
</dbReference>
<organism evidence="3 4">
    <name type="scientific">Paenibacillus macerans</name>
    <name type="common">Bacillus macerans</name>
    <dbReference type="NCBI Taxonomy" id="44252"/>
    <lineage>
        <taxon>Bacteria</taxon>
        <taxon>Bacillati</taxon>
        <taxon>Bacillota</taxon>
        <taxon>Bacilli</taxon>
        <taxon>Bacillales</taxon>
        <taxon>Paenibacillaceae</taxon>
        <taxon>Paenibacillus</taxon>
    </lineage>
</organism>
<dbReference type="AlphaFoldDB" id="A0A090Z9X2"/>
<comment type="similarity">
    <text evidence="1">To bacterial alkanal monooxygenase alpha and beta chains.</text>
</comment>
<dbReference type="InterPro" id="IPR036661">
    <property type="entry name" value="Luciferase-like_sf"/>
</dbReference>
<comment type="caution">
    <text evidence="3">The sequence shown here is derived from an EMBL/GenBank/DDBJ whole genome shotgun (WGS) entry which is preliminary data.</text>
</comment>
<reference evidence="3 4" key="1">
    <citation type="submission" date="2014-04" db="EMBL/GenBank/DDBJ databases">
        <authorList>
            <person name="Bishop-Lilly K.A."/>
            <person name="Broomall S.M."/>
            <person name="Chain P.S."/>
            <person name="Chertkov O."/>
            <person name="Coyne S.R."/>
            <person name="Daligault H.E."/>
            <person name="Davenport K.W."/>
            <person name="Erkkila T."/>
            <person name="Frey K.G."/>
            <person name="Gibbons H.S."/>
            <person name="Gu W."/>
            <person name="Jaissle J."/>
            <person name="Johnson S.L."/>
            <person name="Koroleva G.I."/>
            <person name="Ladner J.T."/>
            <person name="Lo C.-C."/>
            <person name="Minogue T.D."/>
            <person name="Munk C."/>
            <person name="Palacios G.F."/>
            <person name="Redden C.L."/>
            <person name="Rosenzweig C.N."/>
            <person name="Scholz M.B."/>
            <person name="Teshima H."/>
            <person name="Xu Y."/>
        </authorList>
    </citation>
    <scope>NUCLEOTIDE SEQUENCE [LARGE SCALE GENOMIC DNA]</scope>
    <source>
        <strain evidence="3 4">8244</strain>
    </source>
</reference>
<evidence type="ECO:0000256" key="1">
    <source>
        <dbReference type="ARBA" id="ARBA00007789"/>
    </source>
</evidence>
<dbReference type="PANTHER" id="PTHR30137:SF20">
    <property type="entry name" value="N-ACETYL-S-ALKYLCYSTEINE MONOOXYGENASE"/>
    <property type="match status" value="1"/>
</dbReference>
<gene>
    <name evidence="3" type="ORF">DJ90_3454</name>
</gene>
<dbReference type="Pfam" id="PF00296">
    <property type="entry name" value="Bac_luciferase"/>
    <property type="match status" value="1"/>
</dbReference>
<keyword evidence="4" id="KW-1185">Reference proteome</keyword>
<accession>A0A090Z9X2</accession>
<sequence>MAVPNINFKLGVLDMVPKLPGHSAEEALAQAVLLAQRAEEWGCVRYWTSEHHDMEMLASASPEVLLSHIGARTSRIRLGSGGVLLPHYSPLKVAECFRLLAALYPGRIDLGIGRAPGGEAHTVMALSGNFLERVARYRQLAGDLAALLRDEYRYEERPVTARPVPQTPPELWLLGTNVKSARFAAELGTGYVFGRFMSETDGIETLKAYRDAFQPSSFQSAPRTILAVSVICGETREEAEAMAAGVEAAYRARGGSPFSGFAGTAGQVRKQLAEMQRQYGNEEFLIVTPIPDYEKRLRSYRLLATSVAECGV</sequence>
<dbReference type="InterPro" id="IPR019949">
    <property type="entry name" value="CmoO-like"/>
</dbReference>
<evidence type="ECO:0000313" key="4">
    <source>
        <dbReference type="Proteomes" id="UP000029278"/>
    </source>
</evidence>
<dbReference type="CDD" id="cd00347">
    <property type="entry name" value="Flavin_utilizing_monoxygenases"/>
    <property type="match status" value="1"/>
</dbReference>
<dbReference type="GO" id="GO:0016705">
    <property type="term" value="F:oxidoreductase activity, acting on paired donors, with incorporation or reduction of molecular oxygen"/>
    <property type="evidence" value="ECO:0007669"/>
    <property type="project" value="InterPro"/>
</dbReference>
<dbReference type="HOGENOM" id="CLU_027853_9_0_9"/>
<dbReference type="InterPro" id="IPR011251">
    <property type="entry name" value="Luciferase-like_dom"/>
</dbReference>
<dbReference type="Gene3D" id="3.20.20.30">
    <property type="entry name" value="Luciferase-like domain"/>
    <property type="match status" value="1"/>
</dbReference>
<dbReference type="NCBIfam" id="TIGR03558">
    <property type="entry name" value="oxido_grp_1"/>
    <property type="match status" value="1"/>
</dbReference>
<dbReference type="Proteomes" id="UP000029278">
    <property type="component" value="Unassembled WGS sequence"/>
</dbReference>
<dbReference type="STRING" id="44252.DJ90_3454"/>
<proteinExistence type="predicted"/>
<dbReference type="PANTHER" id="PTHR30137">
    <property type="entry name" value="LUCIFERASE-LIKE MONOOXYGENASE"/>
    <property type="match status" value="1"/>
</dbReference>
<dbReference type="SUPFAM" id="SSF51679">
    <property type="entry name" value="Bacterial luciferase-like"/>
    <property type="match status" value="1"/>
</dbReference>
<dbReference type="InterPro" id="IPR050766">
    <property type="entry name" value="Bact_Lucif_Oxidored"/>
</dbReference>
<feature type="domain" description="Luciferase-like" evidence="2">
    <location>
        <begin position="11"/>
        <end position="276"/>
    </location>
</feature>
<evidence type="ECO:0000259" key="2">
    <source>
        <dbReference type="Pfam" id="PF00296"/>
    </source>
</evidence>
<dbReference type="PATRIC" id="fig|44252.3.peg.3592"/>
<protein>
    <submittedName>
        <fullName evidence="3">Luciferase oxidoreductase, group 1 family protein</fullName>
    </submittedName>
</protein>
<evidence type="ECO:0000313" key="3">
    <source>
        <dbReference type="EMBL" id="KFN08059.1"/>
    </source>
</evidence>
<dbReference type="EMBL" id="JMQA01000030">
    <property type="protein sequence ID" value="KFN08059.1"/>
    <property type="molecule type" value="Genomic_DNA"/>
</dbReference>
<name>A0A090Z9X2_PAEMA</name>